<keyword evidence="2" id="KW-0812">Transmembrane</keyword>
<feature type="transmembrane region" description="Helical" evidence="2">
    <location>
        <begin position="617"/>
        <end position="637"/>
    </location>
</feature>
<feature type="compositionally biased region" description="Low complexity" evidence="1">
    <location>
        <begin position="1351"/>
        <end position="1361"/>
    </location>
</feature>
<sequence>MPRAGAESKRSQQDKRSVRDMSSKRQPGRDRNAPRWHGRGIVRPTPSGFLVLALGGLCCFLAILLDDRMLSAATLALWLALLASLAIALLQRRFVTADLARAVMATSQLPQTRDGLVAYVPARGWKRFLLPHSMFAALQWERLDQRGRVVGRGAGKPPEQRGLYRHAGIAATWSDPFGLIRQRLMLPDDGETMILPAESGGGAEISLASDARLQDQSAGEMASSVRQYAPGDSPRLISWRHTAHRGELMTRESDRDVHVTTLLVIDMAADLDAAAAYALQRLRATQGKGLQVVVSDGEIFHGDRHEATRFLAAMRPWDQAGAGEGSQAASSAPTVERQVAAIAQFAAAQRHPLRIVLVAAADHTPLSAALDASPLGSRTSVHAVGPAKEDGDRAAVPCIAIDSGGSAVQADSVASDDDAGRHPWRRHLVRSRVATAAALIVLHVVTLLALKPVVELHGLWPITSIVLLIAVTVEAVLFPPATAWRSARRVLVGSLIIVIVSLGAMIVRIHAITGMWVIGRRMEQVADEQGRIIEQVAHWNFELLPDAIGAGMNELYVQLPPLTVGPYADVLLIGAGAIAAILLRCALVQPVAAPALAVVPVAVMSTAFAFVGQTPSYAMIGVTVCAALLLLWSTVPVRAIAPLPVIASGVATAIVLALTPSATSLAIAIPLAVGTPGGLFSTSTVNPMVDLKRGLNTGSSATVFTYTSRTGSPYYFRLATLDDFNGDTWKYDPQLASDGGLYGGRPNFGSSPKSDPLMQGLSGMPSDDVRDLDPFMRTWYAIMSSYGNSDIGYSDDDLRSLVGMRGSADVSIDSLASRFLPVVGNATSISGVDNRDQRSWYQADDGTIFSTGTLTSSGMNYSASGAYISPISGNAGFGQLTALDNLRKTYIDYYGTDSISAADREATRRALAASGYGTIVGDYLVVRIGTEVVQGADDGQYAALNGSSGRGAMVRLTGPDGQLISNAEYPMRYLDGMIVSFNSAFRRKLALSGDELIMQAGNSSKTRLALVLRLDGAAMSRYTVQKSDEYKQALDDAGAPSNWYGLIPARSSGSNYYGGYGYDGYGSDSSGYGGSGGSYDGYGGDSSGSGSGLSGITASRRVSITPQDLYDTGTGASLRSRYGGLPSQLPEHVRAVIEEAKAAGVPADGTTEEAQVAAMRWLVNYFSQPGFVYSLTQPDGNGRNNLEVVDDFLVDKSGYCTHYATALAVLARGLGLSTRIVLGYNQGGAAVGDTSTTGGSDDPGSGAYGGSGNGDAFIPWLVNQGRSSAEYQVQAKQLHSWTEVYIDNIGWVPFDVTPSADGTDIESSDDTGVTTINPSAGASSSSASASASASESSTATEEETTTDESTDAAAQTTGTATVQSRVELPQWAVVTLWTLFGLALACALALTPAGIRARRRRGRMRLIDQAIAVGDDDALNRRAWRAAWAEAADCTRDAGLSWPATATDRDVQRLIAERFPDERLRLATLADGAIAAAYGAPSSPVEPLDAAVPQILESLRSRLTTVQRLVPRSLFRSGL</sequence>
<organism evidence="5 6">
    <name type="scientific">Bifidobacterium vespertilionis</name>
    <dbReference type="NCBI Taxonomy" id="2562524"/>
    <lineage>
        <taxon>Bacteria</taxon>
        <taxon>Bacillati</taxon>
        <taxon>Actinomycetota</taxon>
        <taxon>Actinomycetes</taxon>
        <taxon>Bifidobacteriales</taxon>
        <taxon>Bifidobacteriaceae</taxon>
        <taxon>Bifidobacterium</taxon>
    </lineage>
</organism>
<feature type="region of interest" description="Disordered" evidence="1">
    <location>
        <begin position="1300"/>
        <end position="1361"/>
    </location>
</feature>
<dbReference type="Pfam" id="PF11992">
    <property type="entry name" value="TgpA_N"/>
    <property type="match status" value="1"/>
</dbReference>
<feature type="transmembrane region" description="Helical" evidence="2">
    <location>
        <begin position="564"/>
        <end position="583"/>
    </location>
</feature>
<keyword evidence="2" id="KW-0472">Membrane</keyword>
<dbReference type="InterPro" id="IPR052901">
    <property type="entry name" value="Bact_TGase-like"/>
</dbReference>
<dbReference type="PANTHER" id="PTHR42736">
    <property type="entry name" value="PROTEIN-GLUTAMINE GAMMA-GLUTAMYLTRANSFERASE"/>
    <property type="match status" value="1"/>
</dbReference>
<dbReference type="PANTHER" id="PTHR42736:SF1">
    <property type="entry name" value="PROTEIN-GLUTAMINE GAMMA-GLUTAMYLTRANSFERASE"/>
    <property type="match status" value="1"/>
</dbReference>
<evidence type="ECO:0000313" key="7">
    <source>
        <dbReference type="Proteomes" id="UP000374630"/>
    </source>
</evidence>
<dbReference type="InterPro" id="IPR002881">
    <property type="entry name" value="DUF58"/>
</dbReference>
<feature type="compositionally biased region" description="Low complexity" evidence="1">
    <location>
        <begin position="1319"/>
        <end position="1339"/>
    </location>
</feature>
<keyword evidence="2" id="KW-1133">Transmembrane helix</keyword>
<reference evidence="6 7" key="1">
    <citation type="journal article" date="2019" name="Syst. Appl. Microbiol.">
        <title>Characterization of Bifidobacterium species in feaces of the Egyptian fruit bat: Description of B. vespertilionis sp. nov. and B. rousetti sp. nov.</title>
        <authorList>
            <person name="Modesto M."/>
            <person name="Satti M."/>
            <person name="Watanabe K."/>
            <person name="Puglisi E."/>
            <person name="Morelli L."/>
            <person name="Huang C.-H."/>
            <person name="Liou J.-S."/>
            <person name="Miyashita M."/>
            <person name="Tamura T."/>
            <person name="Saito S."/>
            <person name="Mori K."/>
            <person name="Huang L."/>
            <person name="Sciavilla P."/>
            <person name="Sandri C."/>
            <person name="Spiezio C."/>
            <person name="Vitali F."/>
            <person name="Cavalieri D."/>
            <person name="Perpetuini G."/>
            <person name="Tofalo R."/>
            <person name="Bonetti A."/>
            <person name="Arita M."/>
            <person name="Mattarelli P."/>
        </authorList>
    </citation>
    <scope>NUCLEOTIDE SEQUENCE [LARGE SCALE GENOMIC DNA]</scope>
    <source>
        <strain evidence="4 7">RST16</strain>
        <strain evidence="5 6">RST8</strain>
    </source>
</reference>
<evidence type="ECO:0000259" key="3">
    <source>
        <dbReference type="SMART" id="SM00460"/>
    </source>
</evidence>
<dbReference type="EMBL" id="RZNZ01000004">
    <property type="protein sequence ID" value="KAA8821429.1"/>
    <property type="molecule type" value="Genomic_DNA"/>
</dbReference>
<feature type="transmembrane region" description="Helical" evidence="2">
    <location>
        <begin position="490"/>
        <end position="518"/>
    </location>
</feature>
<dbReference type="Pfam" id="PF01882">
    <property type="entry name" value="DUF58"/>
    <property type="match status" value="1"/>
</dbReference>
<dbReference type="InterPro" id="IPR002931">
    <property type="entry name" value="Transglutaminase-like"/>
</dbReference>
<evidence type="ECO:0000313" key="4">
    <source>
        <dbReference type="EMBL" id="KAA8821429.1"/>
    </source>
</evidence>
<dbReference type="SUPFAM" id="SSF54001">
    <property type="entry name" value="Cysteine proteinases"/>
    <property type="match status" value="1"/>
</dbReference>
<dbReference type="Pfam" id="PF01841">
    <property type="entry name" value="Transglut_core"/>
    <property type="match status" value="1"/>
</dbReference>
<dbReference type="Proteomes" id="UP000345527">
    <property type="component" value="Unassembled WGS sequence"/>
</dbReference>
<dbReference type="Proteomes" id="UP000374630">
    <property type="component" value="Unassembled WGS sequence"/>
</dbReference>
<dbReference type="InterPro" id="IPR021878">
    <property type="entry name" value="TgpA_N"/>
</dbReference>
<dbReference type="OrthoDB" id="9804023at2"/>
<accession>A0A5J5DY56</accession>
<evidence type="ECO:0000313" key="5">
    <source>
        <dbReference type="EMBL" id="KAA8824374.1"/>
    </source>
</evidence>
<gene>
    <name evidence="5" type="ORF">EM848_02590</name>
    <name evidence="4" type="ORF">EMO90_04570</name>
</gene>
<name>A0A5J5DY56_9BIFI</name>
<feature type="transmembrane region" description="Helical" evidence="2">
    <location>
        <begin position="649"/>
        <end position="673"/>
    </location>
</feature>
<dbReference type="InterPro" id="IPR038765">
    <property type="entry name" value="Papain-like_cys_pep_sf"/>
</dbReference>
<feature type="transmembrane region" description="Helical" evidence="2">
    <location>
        <begin position="590"/>
        <end position="611"/>
    </location>
</feature>
<feature type="domain" description="Transglutaminase-like" evidence="3">
    <location>
        <begin position="1192"/>
        <end position="1298"/>
    </location>
</feature>
<feature type="transmembrane region" description="Helical" evidence="2">
    <location>
        <begin position="459"/>
        <end position="478"/>
    </location>
</feature>
<feature type="transmembrane region" description="Helical" evidence="2">
    <location>
        <begin position="1371"/>
        <end position="1395"/>
    </location>
</feature>
<dbReference type="Gene3D" id="3.10.620.30">
    <property type="match status" value="1"/>
</dbReference>
<feature type="transmembrane region" description="Helical" evidence="2">
    <location>
        <begin position="71"/>
        <end position="90"/>
    </location>
</feature>
<evidence type="ECO:0000313" key="6">
    <source>
        <dbReference type="Proteomes" id="UP000345527"/>
    </source>
</evidence>
<feature type="transmembrane region" description="Helical" evidence="2">
    <location>
        <begin position="433"/>
        <end position="453"/>
    </location>
</feature>
<keyword evidence="7" id="KW-1185">Reference proteome</keyword>
<dbReference type="EMBL" id="RZOA01000003">
    <property type="protein sequence ID" value="KAA8824374.1"/>
    <property type="molecule type" value="Genomic_DNA"/>
</dbReference>
<dbReference type="SMART" id="SM00460">
    <property type="entry name" value="TGc"/>
    <property type="match status" value="1"/>
</dbReference>
<proteinExistence type="predicted"/>
<comment type="caution">
    <text evidence="5">The sequence shown here is derived from an EMBL/GenBank/DDBJ whole genome shotgun (WGS) entry which is preliminary data.</text>
</comment>
<feature type="region of interest" description="Disordered" evidence="1">
    <location>
        <begin position="1"/>
        <end position="39"/>
    </location>
</feature>
<feature type="compositionally biased region" description="Acidic residues" evidence="1">
    <location>
        <begin position="1340"/>
        <end position="1350"/>
    </location>
</feature>
<evidence type="ECO:0000256" key="1">
    <source>
        <dbReference type="SAM" id="MobiDB-lite"/>
    </source>
</evidence>
<feature type="transmembrane region" description="Helical" evidence="2">
    <location>
        <begin position="47"/>
        <end position="65"/>
    </location>
</feature>
<evidence type="ECO:0000256" key="2">
    <source>
        <dbReference type="SAM" id="Phobius"/>
    </source>
</evidence>
<protein>
    <submittedName>
        <fullName evidence="5">DUF58 domain-containing protein</fullName>
    </submittedName>
</protein>
<feature type="compositionally biased region" description="Basic and acidic residues" evidence="1">
    <location>
        <begin position="1"/>
        <end position="33"/>
    </location>
</feature>